<dbReference type="NCBIfam" id="TIGR04056">
    <property type="entry name" value="OMP_RagA_SusC"/>
    <property type="match status" value="1"/>
</dbReference>
<dbReference type="AlphaFoldDB" id="A0A0D0FTH1"/>
<dbReference type="InterPro" id="IPR037066">
    <property type="entry name" value="Plug_dom_sf"/>
</dbReference>
<accession>A0A0D0FTH1</accession>
<dbReference type="Pfam" id="PF13715">
    <property type="entry name" value="CarbopepD_reg_2"/>
    <property type="match status" value="1"/>
</dbReference>
<gene>
    <name evidence="4" type="ORF">TH53_18950</name>
</gene>
<proteinExistence type="inferred from homology"/>
<dbReference type="GO" id="GO:0015344">
    <property type="term" value="F:siderophore uptake transmembrane transporter activity"/>
    <property type="evidence" value="ECO:0007669"/>
    <property type="project" value="TreeGrafter"/>
</dbReference>
<dbReference type="EMBL" id="JXRA01000085">
    <property type="protein sequence ID" value="KIO75749.1"/>
    <property type="molecule type" value="Genomic_DNA"/>
</dbReference>
<dbReference type="SUPFAM" id="SSF49464">
    <property type="entry name" value="Carboxypeptidase regulatory domain-like"/>
    <property type="match status" value="1"/>
</dbReference>
<dbReference type="InterPro" id="IPR008969">
    <property type="entry name" value="CarboxyPept-like_regulatory"/>
</dbReference>
<keyword evidence="2" id="KW-0813">Transport</keyword>
<evidence type="ECO:0000256" key="2">
    <source>
        <dbReference type="PROSITE-ProRule" id="PRU01360"/>
    </source>
</evidence>
<name>A0A0D0FTH1_9SPHI</name>
<dbReference type="PANTHER" id="PTHR30069:SF29">
    <property type="entry name" value="HEMOGLOBIN AND HEMOGLOBIN-HAPTOGLOBIN-BINDING PROTEIN 1-RELATED"/>
    <property type="match status" value="1"/>
</dbReference>
<keyword evidence="2" id="KW-1134">Transmembrane beta strand</keyword>
<evidence type="ECO:0000256" key="1">
    <source>
        <dbReference type="ARBA" id="ARBA00022729"/>
    </source>
</evidence>
<keyword evidence="1" id="KW-0732">Signal</keyword>
<dbReference type="GO" id="GO:0044718">
    <property type="term" value="P:siderophore transmembrane transport"/>
    <property type="evidence" value="ECO:0007669"/>
    <property type="project" value="TreeGrafter"/>
</dbReference>
<dbReference type="GO" id="GO:0009279">
    <property type="term" value="C:cell outer membrane"/>
    <property type="evidence" value="ECO:0007669"/>
    <property type="project" value="UniProtKB-SubCell"/>
</dbReference>
<evidence type="ECO:0000313" key="5">
    <source>
        <dbReference type="Proteomes" id="UP000032049"/>
    </source>
</evidence>
<dbReference type="PROSITE" id="PS52016">
    <property type="entry name" value="TONB_DEPENDENT_REC_3"/>
    <property type="match status" value="1"/>
</dbReference>
<keyword evidence="2" id="KW-0472">Membrane</keyword>
<sequence length="1123" mass="124598">MKLTIILLMIVLTQVSAKVFSQKISLNEKNAPLYKVLESIRKQSGFLVLYQDQVMEKASPVTINKKNISLQEALNDCFSNQSLTYQILEQTILVKSKPDLAIKRAQERSNFLIVVKGKIIDESGKPLPGAGIKVKGTTVSTVSNQNGEFSLKNIAEDAVLVVSFIGYSNKEVSAKENLGSIQLVPNSSNLNDVIVVGYGTQKRASVTGSIAQVKGSELAKAPVANITNSLVGRLPGLRAIQNSGEPGKDGSTIDIRGFGSALVIVDGVPSDFSQIDANEIESFSILKDASAAVYGVRAANGVILVTTKKGVMGKPRISYSTYYGLQNNATKYPELANAGVFAELSNEGAVNAWVKNNNPAVALSLPFSKDQVDQYKNGTLPSYDWFNSTIRKNAPQYYQNLNVDGGTEDVKYFFNIGYLNQDAIWKSNSTRFKRYNFRSNVSAKINKRLTAELNLSGRLGDLQTPGVSSGLIMATMKRESPVFPIYANDNTNYLASSNVQQNSLAQTDHQISGYGSERTKFFSGIARLTYDLPWIDGLNAKATYSYQNTDTENKNYIRKYNLYKYNSAANTYDIAYTANDPSNLNVRNAHKDDQAFQFSLNYAKTFGAKHNVSGLLLFERTETNTSFLSAYKEFLLDNLDELFAGVANNQSNDGSSAQIAREGYVGKFNYDYAGKYLIELGFRYDGTYKVAPGHRYGFFPNVSVGWRINEENFLKNNTTIDNLKLRASFGKVGDDGGDDADGANYIIPFRYIPGYNYPNDNYVFGTQLIPGLTTSGLTNPLLTWYTSYTSNVGLDVSLWKGKLGASVDVFYRKRAGLLATRVLSLPNTFGASLPQENLNGDNTRGFELELTHKNTVGKWQYSISPNLTFTRTKNGYLEQSPQTSSLGNYQGNMTDRWTNIIRGYEAIGQFQSQQEISTAPVQDAQANKTLLPGDIRYKDLNGDGVIDSRDQTVIGRGTTPELFFGLNLNVNYKGFDLTVLLQGASNFNRYYSEELQSPFFNGANTLAMFTDRWHRQDLYDPNSPWIAGKYPSTMISGSTNNQLYSTFWLQDATYLRIKNVDFGYTFSKGLIEKIGMRTARIYISGQNVFTFSKVKFIDPEQPSGRGNFYPQQKLWSLGLNVGF</sequence>
<dbReference type="InterPro" id="IPR023997">
    <property type="entry name" value="TonB-dep_OMP_SusC/RagA_CS"/>
</dbReference>
<dbReference type="InterPro" id="IPR039426">
    <property type="entry name" value="TonB-dep_rcpt-like"/>
</dbReference>
<comment type="caution">
    <text evidence="4">The sequence shown here is derived from an EMBL/GenBank/DDBJ whole genome shotgun (WGS) entry which is preliminary data.</text>
</comment>
<dbReference type="Proteomes" id="UP000032049">
    <property type="component" value="Unassembled WGS sequence"/>
</dbReference>
<evidence type="ECO:0000313" key="4">
    <source>
        <dbReference type="EMBL" id="KIO75749.1"/>
    </source>
</evidence>
<organism evidence="4 5">
    <name type="scientific">Pedobacter lusitanus</name>
    <dbReference type="NCBI Taxonomy" id="1503925"/>
    <lineage>
        <taxon>Bacteria</taxon>
        <taxon>Pseudomonadati</taxon>
        <taxon>Bacteroidota</taxon>
        <taxon>Sphingobacteriia</taxon>
        <taxon>Sphingobacteriales</taxon>
        <taxon>Sphingobacteriaceae</taxon>
        <taxon>Pedobacter</taxon>
    </lineage>
</organism>
<feature type="domain" description="TonB-dependent receptor plug" evidence="3">
    <location>
        <begin position="204"/>
        <end position="302"/>
    </location>
</feature>
<evidence type="ECO:0000259" key="3">
    <source>
        <dbReference type="Pfam" id="PF07715"/>
    </source>
</evidence>
<dbReference type="Gene3D" id="2.170.130.10">
    <property type="entry name" value="TonB-dependent receptor, plug domain"/>
    <property type="match status" value="1"/>
</dbReference>
<keyword evidence="5" id="KW-1185">Reference proteome</keyword>
<protein>
    <recommendedName>
        <fullName evidence="3">TonB-dependent receptor plug domain-containing protein</fullName>
    </recommendedName>
</protein>
<dbReference type="SUPFAM" id="SSF56935">
    <property type="entry name" value="Porins"/>
    <property type="match status" value="1"/>
</dbReference>
<comment type="subcellular location">
    <subcellularLocation>
        <location evidence="2">Cell outer membrane</location>
        <topology evidence="2">Multi-pass membrane protein</topology>
    </subcellularLocation>
</comment>
<dbReference type="STRING" id="1503925.TH53_18950"/>
<dbReference type="PANTHER" id="PTHR30069">
    <property type="entry name" value="TONB-DEPENDENT OUTER MEMBRANE RECEPTOR"/>
    <property type="match status" value="1"/>
</dbReference>
<dbReference type="FunFam" id="2.170.130.10:FF:000003">
    <property type="entry name" value="SusC/RagA family TonB-linked outer membrane protein"/>
    <property type="match status" value="1"/>
</dbReference>
<dbReference type="NCBIfam" id="TIGR04057">
    <property type="entry name" value="SusC_RagA_signa"/>
    <property type="match status" value="1"/>
</dbReference>
<comment type="similarity">
    <text evidence="2">Belongs to the TonB-dependent receptor family.</text>
</comment>
<dbReference type="Pfam" id="PF07715">
    <property type="entry name" value="Plug"/>
    <property type="match status" value="1"/>
</dbReference>
<keyword evidence="2" id="KW-0998">Cell outer membrane</keyword>
<dbReference type="InterPro" id="IPR012910">
    <property type="entry name" value="Plug_dom"/>
</dbReference>
<keyword evidence="2" id="KW-0812">Transmembrane</keyword>
<dbReference type="Gene3D" id="2.60.40.1120">
    <property type="entry name" value="Carboxypeptidase-like, regulatory domain"/>
    <property type="match status" value="1"/>
</dbReference>
<dbReference type="InterPro" id="IPR023996">
    <property type="entry name" value="TonB-dep_OMP_SusC/RagA"/>
</dbReference>
<reference evidence="4 5" key="1">
    <citation type="submission" date="2015-01" db="EMBL/GenBank/DDBJ databases">
        <title>Draft genome sequence of Pedobacter sp. NL19 isolated from sludge of an effluent treatment pond in an abandoned uranium mine.</title>
        <authorList>
            <person name="Santos T."/>
            <person name="Caetano T."/>
            <person name="Covas C."/>
            <person name="Cruz A."/>
            <person name="Mendo S."/>
        </authorList>
    </citation>
    <scope>NUCLEOTIDE SEQUENCE [LARGE SCALE GENOMIC DNA]</scope>
    <source>
        <strain evidence="4 5">NL19</strain>
    </source>
</reference>